<dbReference type="Pfam" id="PF00583">
    <property type="entry name" value="Acetyltransf_1"/>
    <property type="match status" value="1"/>
</dbReference>
<dbReference type="EMBL" id="CP014227">
    <property type="protein sequence ID" value="AMD84066.1"/>
    <property type="molecule type" value="Genomic_DNA"/>
</dbReference>
<reference evidence="5 7" key="2">
    <citation type="submission" date="2017-06" db="EMBL/GenBank/DDBJ databases">
        <authorList>
            <consortium name="Pathogen Informatics"/>
        </authorList>
    </citation>
    <scope>NUCLEOTIDE SEQUENCE [LARGE SCALE GENOMIC DNA]</scope>
    <source>
        <strain evidence="5 7">NCTC12947</strain>
    </source>
</reference>
<accession>A0AAX2GZE8</accession>
<dbReference type="CDD" id="cd04301">
    <property type="entry name" value="NAT_SF"/>
    <property type="match status" value="1"/>
</dbReference>
<dbReference type="PANTHER" id="PTHR43420">
    <property type="entry name" value="ACETYLTRANSFERASE"/>
    <property type="match status" value="1"/>
</dbReference>
<feature type="domain" description="N-acetyltransferase" evidence="3">
    <location>
        <begin position="39"/>
        <end position="182"/>
    </location>
</feature>
<dbReference type="KEGG" id="chg:AXF12_00025"/>
<dbReference type="RefSeq" id="WP_066427458.1">
    <property type="nucleotide sequence ID" value="NZ_CP014227.1"/>
</dbReference>
<dbReference type="Gene3D" id="3.40.630.30">
    <property type="match status" value="1"/>
</dbReference>
<evidence type="ECO:0000313" key="6">
    <source>
        <dbReference type="Proteomes" id="UP000065822"/>
    </source>
</evidence>
<dbReference type="InterPro" id="IPR000182">
    <property type="entry name" value="GNAT_dom"/>
</dbReference>
<proteinExistence type="predicted"/>
<evidence type="ECO:0000259" key="3">
    <source>
        <dbReference type="PROSITE" id="PS51186"/>
    </source>
</evidence>
<evidence type="ECO:0000313" key="7">
    <source>
        <dbReference type="Proteomes" id="UP000215539"/>
    </source>
</evidence>
<sequence length="182" mass="20324">MIRFATIDDSHSVAPLMLQAMEEIVHKIIGRKDNVEAVAFLKTLFEEEANQYSHQNTLVFEGAKGQVLGSLVFYDGADLHTLRQPVLDLASQRYGTVIAMEDETAAGEIYIDTLSVHPMAQGKGIGSKLISYLKAYTQQPIGLLVDTKNPHAERLYTRLGFHYQSDVPLAGGLYKHLQYTRE</sequence>
<evidence type="ECO:0000313" key="4">
    <source>
        <dbReference type="EMBL" id="AMD84066.1"/>
    </source>
</evidence>
<keyword evidence="1 5" id="KW-0808">Transferase</keyword>
<protein>
    <submittedName>
        <fullName evidence="4">GNAT family acetyltransferase</fullName>
    </submittedName>
    <submittedName>
        <fullName evidence="5">Spermine/spermidine acetyltransferase</fullName>
        <ecNumber evidence="5">2.3.1.57</ecNumber>
    </submittedName>
</protein>
<reference evidence="4 6" key="1">
    <citation type="submission" date="2016-02" db="EMBL/GenBank/DDBJ databases">
        <authorList>
            <person name="Holder M.E."/>
            <person name="Ajami N.J."/>
            <person name="Petrosino J.F."/>
        </authorList>
    </citation>
    <scope>NUCLEOTIDE SEQUENCE [LARGE SCALE GENOMIC DNA]</scope>
    <source>
        <strain evidence="4 6">CCUG 32990</strain>
    </source>
</reference>
<dbReference type="Proteomes" id="UP000215539">
    <property type="component" value="Chromosome 1"/>
</dbReference>
<organism evidence="5 7">
    <name type="scientific">Capnocytophaga haemolytica</name>
    <dbReference type="NCBI Taxonomy" id="45243"/>
    <lineage>
        <taxon>Bacteria</taxon>
        <taxon>Pseudomonadati</taxon>
        <taxon>Bacteroidota</taxon>
        <taxon>Flavobacteriia</taxon>
        <taxon>Flavobacteriales</taxon>
        <taxon>Flavobacteriaceae</taxon>
        <taxon>Capnocytophaga</taxon>
    </lineage>
</organism>
<dbReference type="InterPro" id="IPR016181">
    <property type="entry name" value="Acyl_CoA_acyltransferase"/>
</dbReference>
<dbReference type="AlphaFoldDB" id="A0AAX2GZE8"/>
<dbReference type="EMBL" id="LT906449">
    <property type="protein sequence ID" value="SNV13694.1"/>
    <property type="molecule type" value="Genomic_DNA"/>
</dbReference>
<name>A0AAX2GZE8_9FLAO</name>
<dbReference type="InterPro" id="IPR050680">
    <property type="entry name" value="YpeA/RimI_acetyltransf"/>
</dbReference>
<dbReference type="Proteomes" id="UP000065822">
    <property type="component" value="Chromosome"/>
</dbReference>
<gene>
    <name evidence="5" type="primary">bltD</name>
    <name evidence="4" type="ORF">AXF12_00025</name>
    <name evidence="5" type="ORF">SAMEA44541418_01770</name>
</gene>
<dbReference type="PROSITE" id="PS51186">
    <property type="entry name" value="GNAT"/>
    <property type="match status" value="1"/>
</dbReference>
<dbReference type="SUPFAM" id="SSF55729">
    <property type="entry name" value="Acyl-CoA N-acyltransferases (Nat)"/>
    <property type="match status" value="1"/>
</dbReference>
<keyword evidence="2 5" id="KW-0012">Acyltransferase</keyword>
<dbReference type="EC" id="2.3.1.57" evidence="5"/>
<dbReference type="GO" id="GO:0004145">
    <property type="term" value="F:diamine N-acetyltransferase activity"/>
    <property type="evidence" value="ECO:0007669"/>
    <property type="project" value="UniProtKB-EC"/>
</dbReference>
<evidence type="ECO:0000313" key="5">
    <source>
        <dbReference type="EMBL" id="SNV13694.1"/>
    </source>
</evidence>
<evidence type="ECO:0000256" key="1">
    <source>
        <dbReference type="ARBA" id="ARBA00022679"/>
    </source>
</evidence>
<evidence type="ECO:0000256" key="2">
    <source>
        <dbReference type="ARBA" id="ARBA00023315"/>
    </source>
</evidence>
<dbReference type="PANTHER" id="PTHR43420:SF52">
    <property type="entry name" value="N-ACETYLTRANSFERASE YODP"/>
    <property type="match status" value="1"/>
</dbReference>
<keyword evidence="6" id="KW-1185">Reference proteome</keyword>